<evidence type="ECO:0000259" key="6">
    <source>
        <dbReference type="SMART" id="SM00849"/>
    </source>
</evidence>
<dbReference type="SMART" id="SM00849">
    <property type="entry name" value="Lactamase_B"/>
    <property type="match status" value="1"/>
</dbReference>
<dbReference type="GO" id="GO:0016787">
    <property type="term" value="F:hydrolase activity"/>
    <property type="evidence" value="ECO:0007669"/>
    <property type="project" value="UniProtKB-KW"/>
</dbReference>
<dbReference type="PANTHER" id="PTHR42978">
    <property type="entry name" value="QUORUM-QUENCHING LACTONASE YTNP-RELATED-RELATED"/>
    <property type="match status" value="1"/>
</dbReference>
<comment type="caution">
    <text evidence="7">The sequence shown here is derived from an EMBL/GenBank/DDBJ whole genome shotgun (WGS) entry which is preliminary data.</text>
</comment>
<reference evidence="7" key="2">
    <citation type="submission" date="2020-09" db="EMBL/GenBank/DDBJ databases">
        <authorList>
            <person name="Sun Q."/>
            <person name="Ohkuma M."/>
        </authorList>
    </citation>
    <scope>NUCLEOTIDE SEQUENCE</scope>
    <source>
        <strain evidence="7">JCM 13919</strain>
    </source>
</reference>
<dbReference type="InterPro" id="IPR001279">
    <property type="entry name" value="Metallo-B-lactamas"/>
</dbReference>
<evidence type="ECO:0000256" key="5">
    <source>
        <dbReference type="ARBA" id="ARBA00022833"/>
    </source>
</evidence>
<name>A0A917JRT1_9GAMM</name>
<keyword evidence="4 7" id="KW-0378">Hydrolase</keyword>
<evidence type="ECO:0000313" key="7">
    <source>
        <dbReference type="EMBL" id="GGI82319.1"/>
    </source>
</evidence>
<comment type="cofactor">
    <cofactor evidence="1">
        <name>Zn(2+)</name>
        <dbReference type="ChEBI" id="CHEBI:29105"/>
    </cofactor>
</comment>
<dbReference type="CDD" id="cd07730">
    <property type="entry name" value="metallo-hydrolase-like_MBL-fold"/>
    <property type="match status" value="1"/>
</dbReference>
<protein>
    <submittedName>
        <fullName evidence="7">Zn-dependent hydrolase</fullName>
    </submittedName>
</protein>
<dbReference type="AlphaFoldDB" id="A0A917JRT1"/>
<gene>
    <name evidence="7" type="ORF">GCM10007966_08570</name>
</gene>
<feature type="domain" description="Metallo-beta-lactamase" evidence="6">
    <location>
        <begin position="32"/>
        <end position="261"/>
    </location>
</feature>
<accession>A0A917JRT1</accession>
<dbReference type="InterPro" id="IPR036866">
    <property type="entry name" value="RibonucZ/Hydroxyglut_hydro"/>
</dbReference>
<dbReference type="OrthoDB" id="9803916at2"/>
<evidence type="ECO:0000256" key="4">
    <source>
        <dbReference type="ARBA" id="ARBA00022801"/>
    </source>
</evidence>
<dbReference type="EMBL" id="BMOB01000003">
    <property type="protein sequence ID" value="GGI82319.1"/>
    <property type="molecule type" value="Genomic_DNA"/>
</dbReference>
<proteinExistence type="inferred from homology"/>
<evidence type="ECO:0000313" key="8">
    <source>
        <dbReference type="Proteomes" id="UP000630149"/>
    </source>
</evidence>
<keyword evidence="5" id="KW-0862">Zinc</keyword>
<evidence type="ECO:0000256" key="1">
    <source>
        <dbReference type="ARBA" id="ARBA00001947"/>
    </source>
</evidence>
<dbReference type="SUPFAM" id="SSF56281">
    <property type="entry name" value="Metallo-hydrolase/oxidoreductase"/>
    <property type="match status" value="1"/>
</dbReference>
<dbReference type="Pfam" id="PF00753">
    <property type="entry name" value="Lactamase_B"/>
    <property type="match status" value="1"/>
</dbReference>
<comment type="similarity">
    <text evidence="2">Belongs to the metallo-beta-lactamase superfamily.</text>
</comment>
<dbReference type="InterPro" id="IPR051013">
    <property type="entry name" value="MBL_superfamily_lactonases"/>
</dbReference>
<sequence>MNLTYTLYEAGFCTHCQRMTLLSGQFKSVEYPALCALIYHPSYGYILFDTGYTERFNALTQTFPKSLYRKLTPAFLSKPLSLQLVEDGIHPDSINYIVLSHFHADHIGGLRDFPNAQFICHPEAIEHIKNKKGFKALLSGFLPELLPVDFYDRLILLQDEVLLDNSMRPFIKGFSVLGDEHLLAISLPGHAKGQVGLYFKAQREVFLIADSCWHQETFQSLIFPSALTYLLHDNRSAYIKTIHQLHELYKKNPTIDLIPSHCQHIRGRLHQGRPC</sequence>
<organism evidence="7 8">
    <name type="scientific">Legionella impletisoli</name>
    <dbReference type="NCBI Taxonomy" id="343510"/>
    <lineage>
        <taxon>Bacteria</taxon>
        <taxon>Pseudomonadati</taxon>
        <taxon>Pseudomonadota</taxon>
        <taxon>Gammaproteobacteria</taxon>
        <taxon>Legionellales</taxon>
        <taxon>Legionellaceae</taxon>
        <taxon>Legionella</taxon>
    </lineage>
</organism>
<evidence type="ECO:0000256" key="2">
    <source>
        <dbReference type="ARBA" id="ARBA00007749"/>
    </source>
</evidence>
<reference evidence="7" key="1">
    <citation type="journal article" date="2014" name="Int. J. Syst. Evol. Microbiol.">
        <title>Complete genome sequence of Corynebacterium casei LMG S-19264T (=DSM 44701T), isolated from a smear-ripened cheese.</title>
        <authorList>
            <consortium name="US DOE Joint Genome Institute (JGI-PGF)"/>
            <person name="Walter F."/>
            <person name="Albersmeier A."/>
            <person name="Kalinowski J."/>
            <person name="Ruckert C."/>
        </authorList>
    </citation>
    <scope>NUCLEOTIDE SEQUENCE</scope>
    <source>
        <strain evidence="7">JCM 13919</strain>
    </source>
</reference>
<keyword evidence="8" id="KW-1185">Reference proteome</keyword>
<keyword evidence="3" id="KW-0479">Metal-binding</keyword>
<dbReference type="Proteomes" id="UP000630149">
    <property type="component" value="Unassembled WGS sequence"/>
</dbReference>
<evidence type="ECO:0000256" key="3">
    <source>
        <dbReference type="ARBA" id="ARBA00022723"/>
    </source>
</evidence>
<dbReference type="GO" id="GO:0046872">
    <property type="term" value="F:metal ion binding"/>
    <property type="evidence" value="ECO:0007669"/>
    <property type="project" value="UniProtKB-KW"/>
</dbReference>
<dbReference type="PANTHER" id="PTHR42978:SF2">
    <property type="entry name" value="102 KBASES UNSTABLE REGION: FROM 1 TO 119443"/>
    <property type="match status" value="1"/>
</dbReference>
<dbReference type="Gene3D" id="3.60.15.10">
    <property type="entry name" value="Ribonuclease Z/Hydroxyacylglutathione hydrolase-like"/>
    <property type="match status" value="1"/>
</dbReference>
<dbReference type="RefSeq" id="WP_131776208.1">
    <property type="nucleotide sequence ID" value="NZ_BMOB01000003.1"/>
</dbReference>